<gene>
    <name evidence="1" type="ORF">HZU40_22485</name>
</gene>
<reference evidence="1 2" key="1">
    <citation type="submission" date="2020-07" db="EMBL/GenBank/DDBJ databases">
        <title>Draft genome sequence of four isobutane-metabolizing strains capable of cometabolically degrading diverse ether contaminants.</title>
        <authorList>
            <person name="Chen W."/>
            <person name="Faulkner N."/>
            <person name="Smith C."/>
            <person name="Hyman M."/>
        </authorList>
    </citation>
    <scope>NUCLEOTIDE SEQUENCE [LARGE SCALE GENOMIC DNA]</scope>
    <source>
        <strain evidence="1 2">2A</strain>
    </source>
</reference>
<protein>
    <recommendedName>
        <fullName evidence="3">HNH endonuclease</fullName>
    </recommendedName>
</protein>
<organism evidence="1 2">
    <name type="scientific">Mycolicibacterium fluoranthenivorans</name>
    <dbReference type="NCBI Taxonomy" id="258505"/>
    <lineage>
        <taxon>Bacteria</taxon>
        <taxon>Bacillati</taxon>
        <taxon>Actinomycetota</taxon>
        <taxon>Actinomycetes</taxon>
        <taxon>Mycobacteriales</taxon>
        <taxon>Mycobacteriaceae</taxon>
        <taxon>Mycolicibacterium</taxon>
    </lineage>
</organism>
<dbReference type="EMBL" id="CP059894">
    <property type="protein sequence ID" value="QNJ90983.1"/>
    <property type="molecule type" value="Genomic_DNA"/>
</dbReference>
<proteinExistence type="predicted"/>
<evidence type="ECO:0000313" key="1">
    <source>
        <dbReference type="EMBL" id="QNJ90983.1"/>
    </source>
</evidence>
<dbReference type="Proteomes" id="UP000515498">
    <property type="component" value="Chromosome"/>
</dbReference>
<sequence length="291" mass="32622">MNQPTCAFCGGQPGLGAMIPEHVFPRYLRDELNPEPAPMVFIEHFEDPLSGDILHESEPLEDGAYGVTVPDVCGDCNKKLLNEKVENPIADVLLRMARGHPVDLSSEEVLQLATWAAKTAMTRELMIKGRSAIPDLHYRILHDYVVPPPNTMIYFGAAEDTPESWNRHRTFRRSDGSGRGHFTTIVVGRLWIVVAGFSTREMFAYDWTRVDAICTSFYLEGALAQIWPPEQHEMTIDQETGRPTFHLDQRSFPPGPEVSVATYRRVSLGPQFPWVNELVQAEVAGQGDTDS</sequence>
<dbReference type="KEGG" id="mflu:HZU40_22485"/>
<evidence type="ECO:0000313" key="2">
    <source>
        <dbReference type="Proteomes" id="UP000515498"/>
    </source>
</evidence>
<accession>A0A7G8P9G7</accession>
<dbReference type="AlphaFoldDB" id="A0A7G8P9G7"/>
<name>A0A7G8P9G7_9MYCO</name>
<evidence type="ECO:0008006" key="3">
    <source>
        <dbReference type="Google" id="ProtNLM"/>
    </source>
</evidence>